<organism evidence="1 2">
    <name type="scientific">Cecembia lonarensis (strain CCUG 58316 / KCTC 22772 / LW9)</name>
    <dbReference type="NCBI Taxonomy" id="1225176"/>
    <lineage>
        <taxon>Bacteria</taxon>
        <taxon>Pseudomonadati</taxon>
        <taxon>Bacteroidota</taxon>
        <taxon>Cytophagia</taxon>
        <taxon>Cytophagales</taxon>
        <taxon>Cyclobacteriaceae</taxon>
        <taxon>Cecembia</taxon>
    </lineage>
</organism>
<evidence type="ECO:0000313" key="1">
    <source>
        <dbReference type="EMBL" id="EKB49716.1"/>
    </source>
</evidence>
<dbReference type="AlphaFoldDB" id="K1L4M9"/>
<sequence>MLSIKQFKYQILSYSISGFTPTLSTDLPYPLYAKFYFRNRLKT</sequence>
<proteinExistence type="predicted"/>
<gene>
    <name evidence="1" type="ORF">B879_01623</name>
</gene>
<keyword evidence="2" id="KW-1185">Reference proteome</keyword>
<accession>K1L4M9</accession>
<protein>
    <submittedName>
        <fullName evidence="1">Uncharacterized protein</fullName>
    </submittedName>
</protein>
<dbReference type="EMBL" id="AMGM01000019">
    <property type="protein sequence ID" value="EKB49716.1"/>
    <property type="molecule type" value="Genomic_DNA"/>
</dbReference>
<evidence type="ECO:0000313" key="2">
    <source>
        <dbReference type="Proteomes" id="UP000004478"/>
    </source>
</evidence>
<comment type="caution">
    <text evidence="1">The sequence shown here is derived from an EMBL/GenBank/DDBJ whole genome shotgun (WGS) entry which is preliminary data.</text>
</comment>
<reference evidence="1 2" key="1">
    <citation type="journal article" date="2012" name="J. Bacteriol.">
        <title>Draft Genome Sequence of Cecembia lonarensis Strain LW9T, Isolated from Lonar Lake, a Haloalkaline Lake in India.</title>
        <authorList>
            <person name="Shivaji S."/>
            <person name="Ara S."/>
            <person name="Singh A."/>
            <person name="Pinnaka A.K."/>
        </authorList>
    </citation>
    <scope>NUCLEOTIDE SEQUENCE [LARGE SCALE GENOMIC DNA]</scope>
    <source>
        <strain evidence="1 2">LW9</strain>
    </source>
</reference>
<name>K1L4M9_CECL9</name>
<dbReference type="Proteomes" id="UP000004478">
    <property type="component" value="Unassembled WGS sequence"/>
</dbReference>